<keyword evidence="12" id="KW-0511">Multifunctional enzyme</keyword>
<keyword evidence="9" id="KW-0520">NAD</keyword>
<dbReference type="GO" id="GO:0004312">
    <property type="term" value="F:fatty acid synthase activity"/>
    <property type="evidence" value="ECO:0007669"/>
    <property type="project" value="UniProtKB-EC"/>
</dbReference>
<evidence type="ECO:0000256" key="2">
    <source>
        <dbReference type="ARBA" id="ARBA00018769"/>
    </source>
</evidence>
<dbReference type="AlphaFoldDB" id="A0A7R9Q6A3"/>
<evidence type="ECO:0000313" key="16">
    <source>
        <dbReference type="Proteomes" id="UP000759131"/>
    </source>
</evidence>
<dbReference type="InterPro" id="IPR020841">
    <property type="entry name" value="PKS_Beta-ketoAc_synthase_dom"/>
</dbReference>
<keyword evidence="10" id="KW-0443">Lipid metabolism</keyword>
<evidence type="ECO:0000313" key="15">
    <source>
        <dbReference type="EMBL" id="CAD7633888.1"/>
    </source>
</evidence>
<dbReference type="PANTHER" id="PTHR43775">
    <property type="entry name" value="FATTY ACID SYNTHASE"/>
    <property type="match status" value="1"/>
</dbReference>
<accession>A0A7R9Q6A3</accession>
<comment type="catalytic activity">
    <reaction evidence="13">
        <text>acetyl-CoA + n malonyl-CoA + 2n NADPH + 2n H(+) = a long-chain fatty acid + (n+1) CoA + n CO2 + 2n NADP(+).</text>
        <dbReference type="EC" id="2.3.1.85"/>
    </reaction>
</comment>
<dbReference type="Pfam" id="PF00109">
    <property type="entry name" value="ketoacyl-synt"/>
    <property type="match status" value="1"/>
</dbReference>
<feature type="non-terminal residue" evidence="15">
    <location>
        <position position="1"/>
    </location>
</feature>
<dbReference type="SUPFAM" id="SSF53901">
    <property type="entry name" value="Thiolase-like"/>
    <property type="match status" value="1"/>
</dbReference>
<dbReference type="InterPro" id="IPR014030">
    <property type="entry name" value="Ketoacyl_synth_N"/>
</dbReference>
<keyword evidence="7" id="KW-0521">NADP</keyword>
<keyword evidence="5" id="KW-0378">Hydrolase</keyword>
<keyword evidence="11" id="KW-0275">Fatty acid biosynthesis</keyword>
<evidence type="ECO:0000259" key="14">
    <source>
        <dbReference type="PROSITE" id="PS52004"/>
    </source>
</evidence>
<protein>
    <recommendedName>
        <fullName evidence="2">Fatty acid synthase</fullName>
        <ecNumber evidence="1">2.3.1.85</ecNumber>
    </recommendedName>
</protein>
<name>A0A7R9Q6A3_9ACAR</name>
<keyword evidence="8" id="KW-0560">Oxidoreductase</keyword>
<evidence type="ECO:0000256" key="12">
    <source>
        <dbReference type="ARBA" id="ARBA00023268"/>
    </source>
</evidence>
<dbReference type="Pfam" id="PF02801">
    <property type="entry name" value="Ketoacyl-synt_C"/>
    <property type="match status" value="1"/>
</dbReference>
<reference evidence="15" key="1">
    <citation type="submission" date="2020-11" db="EMBL/GenBank/DDBJ databases">
        <authorList>
            <person name="Tran Van P."/>
        </authorList>
    </citation>
    <scope>NUCLEOTIDE SEQUENCE</scope>
</reference>
<dbReference type="EC" id="2.3.1.85" evidence="1"/>
<evidence type="ECO:0000256" key="13">
    <source>
        <dbReference type="ARBA" id="ARBA00044883"/>
    </source>
</evidence>
<keyword evidence="4" id="KW-0444">Lipid biosynthesis</keyword>
<keyword evidence="16" id="KW-1185">Reference proteome</keyword>
<dbReference type="Gene3D" id="3.40.47.10">
    <property type="match status" value="1"/>
</dbReference>
<dbReference type="OrthoDB" id="10065950at2759"/>
<evidence type="ECO:0000256" key="9">
    <source>
        <dbReference type="ARBA" id="ARBA00023027"/>
    </source>
</evidence>
<feature type="domain" description="Ketosynthase family 3 (KS3)" evidence="14">
    <location>
        <begin position="1"/>
        <end position="301"/>
    </location>
</feature>
<dbReference type="GO" id="GO:0016787">
    <property type="term" value="F:hydrolase activity"/>
    <property type="evidence" value="ECO:0007669"/>
    <property type="project" value="UniProtKB-KW"/>
</dbReference>
<dbReference type="PANTHER" id="PTHR43775:SF7">
    <property type="entry name" value="FATTY ACID SYNTHASE"/>
    <property type="match status" value="1"/>
</dbReference>
<dbReference type="GO" id="GO:0006633">
    <property type="term" value="P:fatty acid biosynthetic process"/>
    <property type="evidence" value="ECO:0007669"/>
    <property type="project" value="UniProtKB-KW"/>
</dbReference>
<dbReference type="InterPro" id="IPR050091">
    <property type="entry name" value="PKS_NRPS_Biosynth_Enz"/>
</dbReference>
<dbReference type="SMART" id="SM00825">
    <property type="entry name" value="PKS_KS"/>
    <property type="match status" value="1"/>
</dbReference>
<gene>
    <name evidence="15" type="ORF">OSB1V03_LOCUS14284</name>
</gene>
<evidence type="ECO:0000256" key="11">
    <source>
        <dbReference type="ARBA" id="ARBA00023160"/>
    </source>
</evidence>
<dbReference type="InterPro" id="IPR014031">
    <property type="entry name" value="Ketoacyl_synth_C"/>
</dbReference>
<keyword evidence="3" id="KW-0596">Phosphopantetheine</keyword>
<evidence type="ECO:0000256" key="8">
    <source>
        <dbReference type="ARBA" id="ARBA00023002"/>
    </source>
</evidence>
<proteinExistence type="predicted"/>
<sequence length="301" mass="33578">MSCGKLKNVAKFDANFFTVTDWEADYMDAQIRAMLETTYEAIADSGTVPESLSGTNTGVFIGCCWDEESKAYRDDTQMPSYKNFMSQTVANKFNLKGPILSADSACNSSFVALNEAYLAIKYGLCDAALCIGANILFNPNDQHNFFRLNMISPDSKCMCLDERANGYAKGEAVVTVFLQHRSRAQRVYATIVNIASNNDGHKSEAITYPSWHRQRTVIARTYAECGVDPARVDYVEAHCTGTKAGDPVEMRAIYQAMAATGLSNLIINLSHLSMHSCFKAECLEKILRCIYYLYFQKDIDF</sequence>
<dbReference type="EMBL" id="CAJPIZ010013569">
    <property type="protein sequence ID" value="CAG2114318.1"/>
    <property type="molecule type" value="Genomic_DNA"/>
</dbReference>
<dbReference type="PROSITE" id="PS52004">
    <property type="entry name" value="KS3_2"/>
    <property type="match status" value="1"/>
</dbReference>
<dbReference type="CDD" id="cd00833">
    <property type="entry name" value="PKS"/>
    <property type="match status" value="1"/>
</dbReference>
<keyword evidence="6" id="KW-0276">Fatty acid metabolism</keyword>
<organism evidence="15">
    <name type="scientific">Medioppia subpectinata</name>
    <dbReference type="NCBI Taxonomy" id="1979941"/>
    <lineage>
        <taxon>Eukaryota</taxon>
        <taxon>Metazoa</taxon>
        <taxon>Ecdysozoa</taxon>
        <taxon>Arthropoda</taxon>
        <taxon>Chelicerata</taxon>
        <taxon>Arachnida</taxon>
        <taxon>Acari</taxon>
        <taxon>Acariformes</taxon>
        <taxon>Sarcoptiformes</taxon>
        <taxon>Oribatida</taxon>
        <taxon>Brachypylina</taxon>
        <taxon>Oppioidea</taxon>
        <taxon>Oppiidae</taxon>
        <taxon>Medioppia</taxon>
    </lineage>
</organism>
<evidence type="ECO:0000256" key="3">
    <source>
        <dbReference type="ARBA" id="ARBA00022450"/>
    </source>
</evidence>
<evidence type="ECO:0000256" key="10">
    <source>
        <dbReference type="ARBA" id="ARBA00023098"/>
    </source>
</evidence>
<evidence type="ECO:0000256" key="6">
    <source>
        <dbReference type="ARBA" id="ARBA00022832"/>
    </source>
</evidence>
<dbReference type="EMBL" id="OC868144">
    <property type="protein sequence ID" value="CAD7633888.1"/>
    <property type="molecule type" value="Genomic_DNA"/>
</dbReference>
<evidence type="ECO:0000256" key="4">
    <source>
        <dbReference type="ARBA" id="ARBA00022516"/>
    </source>
</evidence>
<evidence type="ECO:0000256" key="5">
    <source>
        <dbReference type="ARBA" id="ARBA00022801"/>
    </source>
</evidence>
<dbReference type="Proteomes" id="UP000759131">
    <property type="component" value="Unassembled WGS sequence"/>
</dbReference>
<evidence type="ECO:0000256" key="1">
    <source>
        <dbReference type="ARBA" id="ARBA00012873"/>
    </source>
</evidence>
<dbReference type="InterPro" id="IPR016039">
    <property type="entry name" value="Thiolase-like"/>
</dbReference>
<evidence type="ECO:0000256" key="7">
    <source>
        <dbReference type="ARBA" id="ARBA00022857"/>
    </source>
</evidence>
<dbReference type="GO" id="GO:0016491">
    <property type="term" value="F:oxidoreductase activity"/>
    <property type="evidence" value="ECO:0007669"/>
    <property type="project" value="UniProtKB-KW"/>
</dbReference>